<organism evidence="1 2">
    <name type="scientific">Salinibacter ruber</name>
    <dbReference type="NCBI Taxonomy" id="146919"/>
    <lineage>
        <taxon>Bacteria</taxon>
        <taxon>Pseudomonadati</taxon>
        <taxon>Rhodothermota</taxon>
        <taxon>Rhodothermia</taxon>
        <taxon>Rhodothermales</taxon>
        <taxon>Salinibacteraceae</taxon>
        <taxon>Salinibacter</taxon>
    </lineage>
</organism>
<dbReference type="Proteomes" id="UP001155034">
    <property type="component" value="Unassembled WGS sequence"/>
</dbReference>
<dbReference type="RefSeq" id="WP_013061176.1">
    <property type="nucleotide sequence ID" value="NZ_JANTYZ010000002.1"/>
</dbReference>
<comment type="caution">
    <text evidence="1">The sequence shown here is derived from an EMBL/GenBank/DDBJ whole genome shotgun (WGS) entry which is preliminary data.</text>
</comment>
<dbReference type="EMBL" id="JANTYZ010000002">
    <property type="protein sequence ID" value="MCS3864653.1"/>
    <property type="molecule type" value="Genomic_DNA"/>
</dbReference>
<sequence length="349" mass="39204">MEDPGAEAVDTLQSILGRETCLNIEGTGEPIVVSNQETEVMWPFHPIRVGRLDRNRVAHQVNKIEHRASEDPDGTASKEEPLLISDYVTAGAAEYLRQEGISYLDASGNCCIQSGSLFLFVQGQKPKSRGRRGSVRAFNSAGLKLIFVLLVQENLVNQTYRDLAGLVDISQGTVTYVMQDLKELGFVEERKKKRILRNKDDLMDRWATGYTERLRSKLSRGRFKFLSSRKATGWQSHLSNLWTTKWGGEPGADLLTGNFRPELLTLYTREDTSTVCRELEAAPDPEGSIEILDMFWDPVKLEKQNDTSESTIAHVPPLLIYADLVASADPRARRAAKTIWDQYLVEGET</sequence>
<dbReference type="Pfam" id="PF09952">
    <property type="entry name" value="AbiEi_2"/>
    <property type="match status" value="1"/>
</dbReference>
<evidence type="ECO:0000313" key="2">
    <source>
        <dbReference type="Proteomes" id="UP001155034"/>
    </source>
</evidence>
<dbReference type="InterPro" id="IPR036390">
    <property type="entry name" value="WH_DNA-bd_sf"/>
</dbReference>
<dbReference type="CDD" id="cd00090">
    <property type="entry name" value="HTH_ARSR"/>
    <property type="match status" value="1"/>
</dbReference>
<dbReference type="InterPro" id="IPR036388">
    <property type="entry name" value="WH-like_DNA-bd_sf"/>
</dbReference>
<name>A0A9X2REY9_9BACT</name>
<reference evidence="1" key="1">
    <citation type="submission" date="2022-08" db="EMBL/GenBank/DDBJ databases">
        <title>Genomic Encyclopedia of Type Strains, Phase V (KMG-V): Genome sequencing to study the core and pangenomes of soil and plant-associated prokaryotes.</title>
        <authorList>
            <person name="Whitman W."/>
        </authorList>
    </citation>
    <scope>NUCLEOTIDE SEQUENCE</scope>
    <source>
        <strain evidence="1">SP2016B</strain>
    </source>
</reference>
<dbReference type="SUPFAM" id="SSF46785">
    <property type="entry name" value="Winged helix' DNA-binding domain"/>
    <property type="match status" value="1"/>
</dbReference>
<protein>
    <submittedName>
        <fullName evidence="1">Uncharacterized protein</fullName>
    </submittedName>
</protein>
<dbReference type="Gene3D" id="1.10.10.10">
    <property type="entry name" value="Winged helix-like DNA-binding domain superfamily/Winged helix DNA-binding domain"/>
    <property type="match status" value="1"/>
</dbReference>
<dbReference type="GO" id="GO:0006355">
    <property type="term" value="P:regulation of DNA-templated transcription"/>
    <property type="evidence" value="ECO:0007669"/>
    <property type="project" value="UniProtKB-ARBA"/>
</dbReference>
<proteinExistence type="predicted"/>
<dbReference type="InterPro" id="IPR019238">
    <property type="entry name" value="AbiEi_2"/>
</dbReference>
<dbReference type="AlphaFoldDB" id="A0A9X2REY9"/>
<evidence type="ECO:0000313" key="1">
    <source>
        <dbReference type="EMBL" id="MCS3864653.1"/>
    </source>
</evidence>
<dbReference type="InterPro" id="IPR011991">
    <property type="entry name" value="ArsR-like_HTH"/>
</dbReference>
<accession>A0A9X2REY9</accession>
<gene>
    <name evidence="1" type="ORF">GGP82_001199</name>
</gene>